<dbReference type="RefSeq" id="WP_106390170.1">
    <property type="nucleotide sequence ID" value="NZ_PVNK01000037.1"/>
</dbReference>
<evidence type="ECO:0000313" key="2">
    <source>
        <dbReference type="Proteomes" id="UP000237968"/>
    </source>
</evidence>
<sequence>MALLLLPFFMPLFLVGWVLTPREEREHRLLQSRRELQFGRSWGLLYGRESEVLTREELEELAAGALTRAPGRSA</sequence>
<keyword evidence="2" id="KW-1185">Reference proteome</keyword>
<gene>
    <name evidence="1" type="ORF">ENSA5_07210</name>
</gene>
<name>A0A2S9YHA9_9BACT</name>
<dbReference type="EMBL" id="PVNK01000037">
    <property type="protein sequence ID" value="PRQ04490.1"/>
    <property type="molecule type" value="Genomic_DNA"/>
</dbReference>
<dbReference type="AlphaFoldDB" id="A0A2S9YHA9"/>
<accession>A0A2S9YHA9</accession>
<evidence type="ECO:0000313" key="1">
    <source>
        <dbReference type="EMBL" id="PRQ04490.1"/>
    </source>
</evidence>
<organism evidence="1 2">
    <name type="scientific">Enhygromyxa salina</name>
    <dbReference type="NCBI Taxonomy" id="215803"/>
    <lineage>
        <taxon>Bacteria</taxon>
        <taxon>Pseudomonadati</taxon>
        <taxon>Myxococcota</taxon>
        <taxon>Polyangia</taxon>
        <taxon>Nannocystales</taxon>
        <taxon>Nannocystaceae</taxon>
        <taxon>Enhygromyxa</taxon>
    </lineage>
</organism>
<dbReference type="Proteomes" id="UP000237968">
    <property type="component" value="Unassembled WGS sequence"/>
</dbReference>
<proteinExistence type="predicted"/>
<reference evidence="1 2" key="1">
    <citation type="submission" date="2018-03" db="EMBL/GenBank/DDBJ databases">
        <title>Draft Genome Sequences of the Obligatory Marine Myxobacteria Enhygromyxa salina SWB005.</title>
        <authorList>
            <person name="Poehlein A."/>
            <person name="Moghaddam J.A."/>
            <person name="Harms H."/>
            <person name="Alanjari M."/>
            <person name="Koenig G.M."/>
            <person name="Daniel R."/>
            <person name="Schaeberle T.F."/>
        </authorList>
    </citation>
    <scope>NUCLEOTIDE SEQUENCE [LARGE SCALE GENOMIC DNA]</scope>
    <source>
        <strain evidence="1 2">SWB005</strain>
    </source>
</reference>
<protein>
    <submittedName>
        <fullName evidence="1">Uncharacterized protein</fullName>
    </submittedName>
</protein>
<comment type="caution">
    <text evidence="1">The sequence shown here is derived from an EMBL/GenBank/DDBJ whole genome shotgun (WGS) entry which is preliminary data.</text>
</comment>